<sequence length="160" mass="17639">QIPAVSRQRSNGKPGWQTKLIYPPGTSTRLSTYEWGTNHLAGPAHHPTVSVTTDHQAELAISQAHAREDGSNRRSEHPTRALEKSRREGTEEITATTVTGRLPKLTPLTTHKESAGALGLCPQWAHAPWPERHPHNSNGPTERASADCRPPWGLRPTYPM</sequence>
<dbReference type="Proteomes" id="UP001295444">
    <property type="component" value="Chromosome 05"/>
</dbReference>
<feature type="region of interest" description="Disordered" evidence="1">
    <location>
        <begin position="131"/>
        <end position="160"/>
    </location>
</feature>
<dbReference type="AlphaFoldDB" id="A0AAD1S3X9"/>
<keyword evidence="3" id="KW-1185">Reference proteome</keyword>
<evidence type="ECO:0000313" key="2">
    <source>
        <dbReference type="EMBL" id="CAH2292137.1"/>
    </source>
</evidence>
<feature type="non-terminal residue" evidence="2">
    <location>
        <position position="1"/>
    </location>
</feature>
<feature type="region of interest" description="Disordered" evidence="1">
    <location>
        <begin position="1"/>
        <end position="23"/>
    </location>
</feature>
<accession>A0AAD1S3X9</accession>
<organism evidence="2 3">
    <name type="scientific">Pelobates cultripes</name>
    <name type="common">Western spadefoot toad</name>
    <dbReference type="NCBI Taxonomy" id="61616"/>
    <lineage>
        <taxon>Eukaryota</taxon>
        <taxon>Metazoa</taxon>
        <taxon>Chordata</taxon>
        <taxon>Craniata</taxon>
        <taxon>Vertebrata</taxon>
        <taxon>Euteleostomi</taxon>
        <taxon>Amphibia</taxon>
        <taxon>Batrachia</taxon>
        <taxon>Anura</taxon>
        <taxon>Pelobatoidea</taxon>
        <taxon>Pelobatidae</taxon>
        <taxon>Pelobates</taxon>
    </lineage>
</organism>
<reference evidence="2" key="1">
    <citation type="submission" date="2022-03" db="EMBL/GenBank/DDBJ databases">
        <authorList>
            <person name="Alioto T."/>
            <person name="Alioto T."/>
            <person name="Gomez Garrido J."/>
        </authorList>
    </citation>
    <scope>NUCLEOTIDE SEQUENCE</scope>
</reference>
<protein>
    <submittedName>
        <fullName evidence="2">Uncharacterized protein</fullName>
    </submittedName>
</protein>
<name>A0AAD1S3X9_PELCU</name>
<feature type="region of interest" description="Disordered" evidence="1">
    <location>
        <begin position="62"/>
        <end position="92"/>
    </location>
</feature>
<feature type="compositionally biased region" description="Basic and acidic residues" evidence="1">
    <location>
        <begin position="65"/>
        <end position="90"/>
    </location>
</feature>
<proteinExistence type="predicted"/>
<evidence type="ECO:0000256" key="1">
    <source>
        <dbReference type="SAM" id="MobiDB-lite"/>
    </source>
</evidence>
<evidence type="ECO:0000313" key="3">
    <source>
        <dbReference type="Proteomes" id="UP001295444"/>
    </source>
</evidence>
<gene>
    <name evidence="2" type="ORF">PECUL_23A018766</name>
</gene>
<dbReference type="EMBL" id="OW240916">
    <property type="protein sequence ID" value="CAH2292137.1"/>
    <property type="molecule type" value="Genomic_DNA"/>
</dbReference>